<dbReference type="RefSeq" id="XP_056790635.1">
    <property type="nucleotide sequence ID" value="XM_056933094.1"/>
</dbReference>
<sequence>MGNRHEEIHDDACGTGEKNNTRGFAIRVTSHTRHYSPACVFFFPPSSRWAPKRPLALNSVVFPNIFWKRVPTAEAHRGLPVKKGKENFDEADQAVIAARISPLASGTSICKPRGLAMITLDEVCREVTLPPHTHSHAVRSCEQNGSGMIIQVLTWIELLPQYDVGIVNMASVVAANWFHRLGLLSSDFVQKSLDWGPIEARVLLWPVLQVIRSDSSPLNA</sequence>
<protein>
    <submittedName>
        <fullName evidence="2">Uncharacterized protein</fullName>
    </submittedName>
</protein>
<dbReference type="GeneID" id="81623343"/>
<proteinExistence type="predicted"/>
<accession>A0A9W9XD86</accession>
<keyword evidence="3" id="KW-1185">Reference proteome</keyword>
<feature type="compositionally biased region" description="Basic and acidic residues" evidence="1">
    <location>
        <begin position="1"/>
        <end position="12"/>
    </location>
</feature>
<evidence type="ECO:0000313" key="3">
    <source>
        <dbReference type="Proteomes" id="UP001148312"/>
    </source>
</evidence>
<comment type="caution">
    <text evidence="2">The sequence shown here is derived from an EMBL/GenBank/DDBJ whole genome shotgun (WGS) entry which is preliminary data.</text>
</comment>
<evidence type="ECO:0000256" key="1">
    <source>
        <dbReference type="SAM" id="MobiDB-lite"/>
    </source>
</evidence>
<reference evidence="2" key="2">
    <citation type="journal article" date="2023" name="IMA Fungus">
        <title>Comparative genomic study of the Penicillium genus elucidates a diverse pangenome and 15 lateral gene transfer events.</title>
        <authorList>
            <person name="Petersen C."/>
            <person name="Sorensen T."/>
            <person name="Nielsen M.R."/>
            <person name="Sondergaard T.E."/>
            <person name="Sorensen J.L."/>
            <person name="Fitzpatrick D.A."/>
            <person name="Frisvad J.C."/>
            <person name="Nielsen K.L."/>
        </authorList>
    </citation>
    <scope>NUCLEOTIDE SEQUENCE</scope>
    <source>
        <strain evidence="2">IBT 30728</strain>
    </source>
</reference>
<gene>
    <name evidence="2" type="ORF">N7539_003492</name>
</gene>
<dbReference type="AlphaFoldDB" id="A0A9W9XD86"/>
<dbReference type="Proteomes" id="UP001148312">
    <property type="component" value="Unassembled WGS sequence"/>
</dbReference>
<organism evidence="2 3">
    <name type="scientific">Penicillium diatomitis</name>
    <dbReference type="NCBI Taxonomy" id="2819901"/>
    <lineage>
        <taxon>Eukaryota</taxon>
        <taxon>Fungi</taxon>
        <taxon>Dikarya</taxon>
        <taxon>Ascomycota</taxon>
        <taxon>Pezizomycotina</taxon>
        <taxon>Eurotiomycetes</taxon>
        <taxon>Eurotiomycetidae</taxon>
        <taxon>Eurotiales</taxon>
        <taxon>Aspergillaceae</taxon>
        <taxon>Penicillium</taxon>
    </lineage>
</organism>
<name>A0A9W9XD86_9EURO</name>
<dbReference type="EMBL" id="JAPWDQ010000004">
    <property type="protein sequence ID" value="KAJ5488602.1"/>
    <property type="molecule type" value="Genomic_DNA"/>
</dbReference>
<reference evidence="2" key="1">
    <citation type="submission" date="2022-12" db="EMBL/GenBank/DDBJ databases">
        <authorList>
            <person name="Petersen C."/>
        </authorList>
    </citation>
    <scope>NUCLEOTIDE SEQUENCE</scope>
    <source>
        <strain evidence="2">IBT 30728</strain>
    </source>
</reference>
<evidence type="ECO:0000313" key="2">
    <source>
        <dbReference type="EMBL" id="KAJ5488602.1"/>
    </source>
</evidence>
<feature type="region of interest" description="Disordered" evidence="1">
    <location>
        <begin position="1"/>
        <end position="20"/>
    </location>
</feature>